<dbReference type="RefSeq" id="WP_204923460.1">
    <property type="nucleotide sequence ID" value="NZ_JAFEUC010000001.1"/>
</dbReference>
<protein>
    <recommendedName>
        <fullName evidence="1">VWFD domain-containing protein</fullName>
    </recommendedName>
</protein>
<keyword evidence="3" id="KW-1185">Reference proteome</keyword>
<accession>A0ABS2IM17</accession>
<evidence type="ECO:0000313" key="3">
    <source>
        <dbReference type="Proteomes" id="UP001518872"/>
    </source>
</evidence>
<dbReference type="Proteomes" id="UP001518872">
    <property type="component" value="Unassembled WGS sequence"/>
</dbReference>
<sequence>MVKVPRPSAQGCFTAAYPELVWQKTGCVAPPSAPMAPNLEQAPRRDVGGGIGIVTGRPTGAGPITRASGSFEKVNQQNLSVTSVPTDGPTMPGSYSFQLNTNHLRVQECNGSPTAGLCRGWKQFVFANDGTRGGNPNPDPSPSRLYVEYWLLHYNPDPSQPCPPGWTEAPDDSETHCSRKTDAIQLPYLPIQSMAKPALRLDGSVAKTADGQETDTVTFNDGSGRIYSSTGAGILHVLPPDPQEPASEWTQVEFNVFGYGHGSTAKFNPEASFNVRTTVEDGSPVRPDCQNFGFSSERNNLNFGPPGPVPSSPAPAVVINESVQGPAAASACRIAAVIGDTHQYTFGGLFYDFQATGDFVEAQAGSTFEVQTRKAPGGSTWPNTSVNRSVALRMGNARLALCDGTRLVVNGTTTSLPTGGSLLLPNGVAIDRVNNVYTFKDPSGNSVRATANTGYLDLGIGVGPGAPTVRGLLGNPDDDPHYLEVKGGGALRVPLSHADLYDRFGNSWRVSPSATLLQPCTAVAVGNPTAPFYAGNLNQNTRLWAQELCRTRQVATLWLDTCALDVGVLGASAATVYVGLQRPDVDANPVQPPVCIPGTTHPTCPTPTCSPAGCRRAGG</sequence>
<proteinExistence type="predicted"/>
<reference evidence="2 3" key="1">
    <citation type="submission" date="2021-02" db="EMBL/GenBank/DDBJ databases">
        <authorList>
            <person name="Ra J.-S."/>
        </authorList>
    </citation>
    <scope>NUCLEOTIDE SEQUENCE [LARGE SCALE GENOMIC DNA]</scope>
    <source>
        <strain evidence="2 3">MMS20-R1-14</strain>
    </source>
</reference>
<evidence type="ECO:0000313" key="2">
    <source>
        <dbReference type="EMBL" id="MBM7075402.1"/>
    </source>
</evidence>
<dbReference type="EMBL" id="JAFEUC010000001">
    <property type="protein sequence ID" value="MBM7075402.1"/>
    <property type="molecule type" value="Genomic_DNA"/>
</dbReference>
<comment type="caution">
    <text evidence="2">The sequence shown here is derived from an EMBL/GenBank/DDBJ whole genome shotgun (WGS) entry which is preliminary data.</text>
</comment>
<organism evidence="2 3">
    <name type="scientific">Micromonospora humida</name>
    <dbReference type="NCBI Taxonomy" id="2809018"/>
    <lineage>
        <taxon>Bacteria</taxon>
        <taxon>Bacillati</taxon>
        <taxon>Actinomycetota</taxon>
        <taxon>Actinomycetes</taxon>
        <taxon>Micromonosporales</taxon>
        <taxon>Micromonosporaceae</taxon>
        <taxon>Micromonospora</taxon>
    </lineage>
</organism>
<name>A0ABS2IM17_9ACTN</name>
<dbReference type="InterPro" id="IPR001846">
    <property type="entry name" value="VWF_type-D"/>
</dbReference>
<evidence type="ECO:0000259" key="1">
    <source>
        <dbReference type="PROSITE" id="PS51233"/>
    </source>
</evidence>
<feature type="domain" description="VWFD" evidence="1">
    <location>
        <begin position="333"/>
        <end position="521"/>
    </location>
</feature>
<dbReference type="PROSITE" id="PS51233">
    <property type="entry name" value="VWFD"/>
    <property type="match status" value="1"/>
</dbReference>
<gene>
    <name evidence="2" type="ORF">JQX11_03385</name>
</gene>